<gene>
    <name evidence="3" type="ORF">KUF71_008095</name>
</gene>
<dbReference type="GO" id="GO:1900449">
    <property type="term" value="P:regulation of glutamate receptor signaling pathway"/>
    <property type="evidence" value="ECO:0007669"/>
    <property type="project" value="InterPro"/>
</dbReference>
<dbReference type="EMBL" id="JAHWGI010000960">
    <property type="protein sequence ID" value="KAK3918847.1"/>
    <property type="molecule type" value="Genomic_DNA"/>
</dbReference>
<feature type="compositionally biased region" description="Low complexity" evidence="1">
    <location>
        <begin position="372"/>
        <end position="382"/>
    </location>
</feature>
<keyword evidence="4" id="KW-1185">Reference proteome</keyword>
<proteinExistence type="predicted"/>
<dbReference type="PANTHER" id="PTHR46902:SF1">
    <property type="entry name" value="DOMON DOMAIN-CONTAINING PROTEIN FRRS1L"/>
    <property type="match status" value="1"/>
</dbReference>
<dbReference type="Proteomes" id="UP001219518">
    <property type="component" value="Unassembled WGS sequence"/>
</dbReference>
<dbReference type="AlphaFoldDB" id="A0AAE1LI23"/>
<sequence>MNCCRELRASAAAGPAVHATERGHCTAASLAGKVCAQPSLRYELASVCVAAAWAWWARVDVHGHGTGAPPNGLGLHAGVPKLEAGPKAEARPGAGQGLGGQQQVRVERRQLQRVAQAQQTHLSRPPPDLVQGALDPPVALRTPGSRLVALLAVLGLTTPVARSASTATRAAVAAYAVVDGCGASDRLCLAYPDGCSATKNCTTVATVIPPSGGSDRYRFELAAQYTGYVAVALAESTSMGVDSVVECVNDAGTVKVYQSVNKALNPSTGKRGNHRLPSSEQVGVTLDSSSLKDGVVACAFYRDAVTTVNGTKYDLQSGSWVLQAAAGNRINKDTSIHHHLEWVVSPGKVKLSDTGLVQGSYGSRREEPAPTPSAAGPGPGATRTRGLLPVMAVLLTPLLTLLCT</sequence>
<comment type="caution">
    <text evidence="3">The sequence shown here is derived from an EMBL/GenBank/DDBJ whole genome shotgun (WGS) entry which is preliminary data.</text>
</comment>
<feature type="region of interest" description="Disordered" evidence="1">
    <location>
        <begin position="358"/>
        <end position="382"/>
    </location>
</feature>
<evidence type="ECO:0000313" key="3">
    <source>
        <dbReference type="EMBL" id="KAK3918847.1"/>
    </source>
</evidence>
<evidence type="ECO:0000256" key="1">
    <source>
        <dbReference type="SAM" id="MobiDB-lite"/>
    </source>
</evidence>
<evidence type="ECO:0000259" key="2">
    <source>
        <dbReference type="Pfam" id="PF03351"/>
    </source>
</evidence>
<reference evidence="3" key="1">
    <citation type="submission" date="2021-07" db="EMBL/GenBank/DDBJ databases">
        <authorList>
            <person name="Catto M.A."/>
            <person name="Jacobson A."/>
            <person name="Kennedy G."/>
            <person name="Labadie P."/>
            <person name="Hunt B.G."/>
            <person name="Srinivasan R."/>
        </authorList>
    </citation>
    <scope>NUCLEOTIDE SEQUENCE</scope>
    <source>
        <strain evidence="3">PL_HMW_Pooled</strain>
        <tissue evidence="3">Head</tissue>
    </source>
</reference>
<reference evidence="3" key="2">
    <citation type="journal article" date="2023" name="BMC Genomics">
        <title>Pest status, molecular evolution, and epigenetic factors derived from the genome assembly of Frankliniella fusca, a thysanopteran phytovirus vector.</title>
        <authorList>
            <person name="Catto M.A."/>
            <person name="Labadie P.E."/>
            <person name="Jacobson A.L."/>
            <person name="Kennedy G.G."/>
            <person name="Srinivasan R."/>
            <person name="Hunt B.G."/>
        </authorList>
    </citation>
    <scope>NUCLEOTIDE SEQUENCE</scope>
    <source>
        <strain evidence="3">PL_HMW_Pooled</strain>
    </source>
</reference>
<dbReference type="PANTHER" id="PTHR46902">
    <property type="entry name" value="DOMON DOMAIN-CONTAINING PROTEIN FRRS1L"/>
    <property type="match status" value="1"/>
</dbReference>
<dbReference type="Pfam" id="PF03351">
    <property type="entry name" value="DOMON"/>
    <property type="match status" value="1"/>
</dbReference>
<dbReference type="GO" id="GO:0099072">
    <property type="term" value="P:regulation of postsynaptic membrane neurotransmitter receptor levels"/>
    <property type="evidence" value="ECO:0007669"/>
    <property type="project" value="TreeGrafter"/>
</dbReference>
<feature type="region of interest" description="Disordered" evidence="1">
    <location>
        <begin position="85"/>
        <end position="104"/>
    </location>
</feature>
<feature type="domain" description="DOMON" evidence="2">
    <location>
        <begin position="215"/>
        <end position="317"/>
    </location>
</feature>
<accession>A0AAE1LI23</accession>
<dbReference type="InterPro" id="IPR005018">
    <property type="entry name" value="DOMON_domain"/>
</dbReference>
<name>A0AAE1LI23_9NEOP</name>
<protein>
    <submittedName>
        <fullName evidence="3">Ferric-chelate reductase 1-like protein</fullName>
    </submittedName>
</protein>
<evidence type="ECO:0000313" key="4">
    <source>
        <dbReference type="Proteomes" id="UP001219518"/>
    </source>
</evidence>
<dbReference type="InterPro" id="IPR042789">
    <property type="entry name" value="FRRS1L"/>
</dbReference>
<organism evidence="3 4">
    <name type="scientific">Frankliniella fusca</name>
    <dbReference type="NCBI Taxonomy" id="407009"/>
    <lineage>
        <taxon>Eukaryota</taxon>
        <taxon>Metazoa</taxon>
        <taxon>Ecdysozoa</taxon>
        <taxon>Arthropoda</taxon>
        <taxon>Hexapoda</taxon>
        <taxon>Insecta</taxon>
        <taxon>Pterygota</taxon>
        <taxon>Neoptera</taxon>
        <taxon>Paraneoptera</taxon>
        <taxon>Thysanoptera</taxon>
        <taxon>Terebrantia</taxon>
        <taxon>Thripoidea</taxon>
        <taxon>Thripidae</taxon>
        <taxon>Frankliniella</taxon>
    </lineage>
</organism>